<name>A0ABS2FHF8_9CLOT</name>
<dbReference type="EMBL" id="JACJLL010000075">
    <property type="protein sequence ID" value="MBM6819980.1"/>
    <property type="molecule type" value="Genomic_DNA"/>
</dbReference>
<comment type="caution">
    <text evidence="2">The sequence shown here is derived from an EMBL/GenBank/DDBJ whole genome shotgun (WGS) entry which is preliminary data.</text>
</comment>
<evidence type="ECO:0000313" key="3">
    <source>
        <dbReference type="Proteomes" id="UP000767334"/>
    </source>
</evidence>
<organism evidence="2 3">
    <name type="scientific">Clostridium saudiense</name>
    <dbReference type="NCBI Taxonomy" id="1414720"/>
    <lineage>
        <taxon>Bacteria</taxon>
        <taxon>Bacillati</taxon>
        <taxon>Bacillota</taxon>
        <taxon>Clostridia</taxon>
        <taxon>Eubacteriales</taxon>
        <taxon>Clostridiaceae</taxon>
        <taxon>Clostridium</taxon>
    </lineage>
</organism>
<dbReference type="Gene3D" id="3.20.100.30">
    <property type="entry name" value="VTC, catalytic tunnel domain"/>
    <property type="match status" value="1"/>
</dbReference>
<feature type="domain" description="VTC" evidence="1">
    <location>
        <begin position="7"/>
        <end position="224"/>
    </location>
</feature>
<protein>
    <submittedName>
        <fullName evidence="2">Polyphosphate polymerase domain-containing protein</fullName>
    </submittedName>
</protein>
<dbReference type="Proteomes" id="UP000767334">
    <property type="component" value="Unassembled WGS sequence"/>
</dbReference>
<reference evidence="2 3" key="1">
    <citation type="journal article" date="2021" name="Sci. Rep.">
        <title>The distribution of antibiotic resistance genes in chicken gut microbiota commensals.</title>
        <authorList>
            <person name="Juricova H."/>
            <person name="Matiasovicova J."/>
            <person name="Kubasova T."/>
            <person name="Cejkova D."/>
            <person name="Rychlik I."/>
        </authorList>
    </citation>
    <scope>NUCLEOTIDE SEQUENCE [LARGE SCALE GENOMIC DNA]</scope>
    <source>
        <strain evidence="2 3">An435</strain>
    </source>
</reference>
<dbReference type="Pfam" id="PF09359">
    <property type="entry name" value="VTC"/>
    <property type="match status" value="1"/>
</dbReference>
<keyword evidence="3" id="KW-1185">Reference proteome</keyword>
<dbReference type="CDD" id="cd07750">
    <property type="entry name" value="PolyPPase_VTC_like"/>
    <property type="match status" value="1"/>
</dbReference>
<proteinExistence type="predicted"/>
<dbReference type="InterPro" id="IPR042267">
    <property type="entry name" value="VTC_sf"/>
</dbReference>
<dbReference type="InterPro" id="IPR018966">
    <property type="entry name" value="VTC_domain"/>
</dbReference>
<evidence type="ECO:0000313" key="2">
    <source>
        <dbReference type="EMBL" id="MBM6819980.1"/>
    </source>
</evidence>
<gene>
    <name evidence="2" type="ORF">H6A19_11645</name>
</gene>
<accession>A0ABS2FHF8</accession>
<sequence>MFMSKPRHELKFFINVSDYFAIKNRIKHIASIDKNASSSGTYYIRSLYFDNFNDKALLEKINGYSKREKFRIRYYNDNFDFIRLEKKSKVNGLCTKFSAPLTKEQCEKILNNDIDWMLTSDKSLIQELYFKMKSQMLKPKTVVDYTREAYIYRPGNVRITIDSNVRTGICSQDMFNTALPTMKIPNNDTIILEVKFDEFLPDIIKDTIQTNTRKSTSISKYASSRMFG</sequence>
<evidence type="ECO:0000259" key="1">
    <source>
        <dbReference type="Pfam" id="PF09359"/>
    </source>
</evidence>